<evidence type="ECO:0000256" key="6">
    <source>
        <dbReference type="SAM" id="Phobius"/>
    </source>
</evidence>
<organism evidence="8 10">
    <name type="scientific">Phocaeicola vulgatus</name>
    <name type="common">Bacteroides vulgatus</name>
    <dbReference type="NCBI Taxonomy" id="821"/>
    <lineage>
        <taxon>Bacteria</taxon>
        <taxon>Pseudomonadati</taxon>
        <taxon>Bacteroidota</taxon>
        <taxon>Bacteroidia</taxon>
        <taxon>Bacteroidales</taxon>
        <taxon>Bacteroidaceae</taxon>
        <taxon>Phocaeicola</taxon>
    </lineage>
</organism>
<feature type="transmembrane region" description="Helical" evidence="6">
    <location>
        <begin position="136"/>
        <end position="160"/>
    </location>
</feature>
<evidence type="ECO:0000256" key="3">
    <source>
        <dbReference type="ARBA" id="ARBA00022692"/>
    </source>
</evidence>
<feature type="transmembrane region" description="Helical" evidence="6">
    <location>
        <begin position="102"/>
        <end position="124"/>
    </location>
</feature>
<dbReference type="PANTHER" id="PTHR30250:SF26">
    <property type="entry name" value="PSMA PROTEIN"/>
    <property type="match status" value="1"/>
</dbReference>
<dbReference type="Proteomes" id="UP000555193">
    <property type="component" value="Unassembled WGS sequence"/>
</dbReference>
<evidence type="ECO:0000313" key="7">
    <source>
        <dbReference type="EMBL" id="NMW38466.1"/>
    </source>
</evidence>
<keyword evidence="4 6" id="KW-1133">Transmembrane helix</keyword>
<accession>A0A848R2Q8</accession>
<dbReference type="InterPro" id="IPR050833">
    <property type="entry name" value="Poly_Biosynth_Transport"/>
</dbReference>
<proteinExistence type="predicted"/>
<dbReference type="EMBL" id="JABDSH010000091">
    <property type="protein sequence ID" value="NMW38466.1"/>
    <property type="molecule type" value="Genomic_DNA"/>
</dbReference>
<sequence length="489" mass="55141">MTVSLYTSRVVLNVLGLEDYGIYTIVAGFIILFSFINGALASATQRFLNFELGRNECKKIEHIFSMSINIYFCLIIVVILLAETIGLWFLNTQINIPVERMNAANCVYQFSVLSLCISFIQVPYHASVIACEKMSFFAYIAIIEVALKLVVVLLLVYIGFDKLKLYSILLFGVTMLIFMCYKLYCSATIFFCHYKFFWDKSIFSELLSFSGWMLLGAAAGVGTTQGTNILLNIFYGVTVNAAVGVSNQVNAAVNQFVTNFQTAFMPQIIKLYAVGDISQLQRLINRSSRFSFLLLFALACPLMLNIDIVLNLWLKNVPEHSSAFCILILIYSLIEAMSKPVGLAIHATGQVKKYNIVMSIALSMNILFSFVFLKLGLFPEIIAIISILVCILCLIIRLYLAQRHCIVSIIEYFQNVMIRVITVVLVTIPVPLFFSKYYAGLTAFFISSLTFVLIFIFAVYFIGFTYSERIKVCVLVKKNIKIICQKITI</sequence>
<dbReference type="EMBL" id="JABDSI010000138">
    <property type="protein sequence ID" value="NMW42617.1"/>
    <property type="molecule type" value="Genomic_DNA"/>
</dbReference>
<reference evidence="9 10" key="1">
    <citation type="submission" date="2020-04" db="EMBL/GenBank/DDBJ databases">
        <title>A novel gut-associated lysogenic phage, Bacteroides phage BV01, alters the host transcriptome and bile acid metabolism in Bacteroides vulgatus.</title>
        <authorList>
            <person name="Campbell D.E."/>
            <person name="Ly L."/>
            <person name="Ridlon J.M."/>
            <person name="Hsiao A."/>
            <person name="Degnan P.H."/>
        </authorList>
    </citation>
    <scope>NUCLEOTIDE SEQUENCE [LARGE SCALE GENOMIC DNA]</scope>
    <source>
        <strain evidence="7 9">VPI-4506</strain>
        <strain evidence="8 10">VPI-BV8526</strain>
    </source>
</reference>
<feature type="transmembrane region" description="Helical" evidence="6">
    <location>
        <begin position="440"/>
        <end position="462"/>
    </location>
</feature>
<evidence type="ECO:0000256" key="1">
    <source>
        <dbReference type="ARBA" id="ARBA00004651"/>
    </source>
</evidence>
<gene>
    <name evidence="7" type="ORF">HKQ54_20550</name>
    <name evidence="8" type="ORF">HKQ55_21440</name>
</gene>
<feature type="transmembrane region" description="Helical" evidence="6">
    <location>
        <begin position="354"/>
        <end position="375"/>
    </location>
</feature>
<feature type="transmembrane region" description="Helical" evidence="6">
    <location>
        <begin position="68"/>
        <end position="90"/>
    </location>
</feature>
<feature type="transmembrane region" description="Helical" evidence="6">
    <location>
        <begin position="20"/>
        <end position="40"/>
    </location>
</feature>
<keyword evidence="2" id="KW-1003">Cell membrane</keyword>
<keyword evidence="5 6" id="KW-0472">Membrane</keyword>
<feature type="transmembrane region" description="Helical" evidence="6">
    <location>
        <begin position="381"/>
        <end position="400"/>
    </location>
</feature>
<evidence type="ECO:0000256" key="5">
    <source>
        <dbReference type="ARBA" id="ARBA00023136"/>
    </source>
</evidence>
<dbReference type="RefSeq" id="WP_147345625.1">
    <property type="nucleotide sequence ID" value="NZ_JABDSH010000091.1"/>
</dbReference>
<protein>
    <submittedName>
        <fullName evidence="8">Lipopolysaccharide biosynthesis protein</fullName>
    </submittedName>
</protein>
<evidence type="ECO:0000313" key="8">
    <source>
        <dbReference type="EMBL" id="NMW42617.1"/>
    </source>
</evidence>
<name>A0A848R2Q8_PHOVU</name>
<evidence type="ECO:0000256" key="4">
    <source>
        <dbReference type="ARBA" id="ARBA00022989"/>
    </source>
</evidence>
<feature type="transmembrane region" description="Helical" evidence="6">
    <location>
        <begin position="292"/>
        <end position="314"/>
    </location>
</feature>
<comment type="subcellular location">
    <subcellularLocation>
        <location evidence="1">Cell membrane</location>
        <topology evidence="1">Multi-pass membrane protein</topology>
    </subcellularLocation>
</comment>
<dbReference type="AlphaFoldDB" id="A0A848R2Q8"/>
<evidence type="ECO:0000256" key="2">
    <source>
        <dbReference type="ARBA" id="ARBA00022475"/>
    </source>
</evidence>
<comment type="caution">
    <text evidence="8">The sequence shown here is derived from an EMBL/GenBank/DDBJ whole genome shotgun (WGS) entry which is preliminary data.</text>
</comment>
<dbReference type="Proteomes" id="UP000583639">
    <property type="component" value="Unassembled WGS sequence"/>
</dbReference>
<keyword evidence="3 6" id="KW-0812">Transmembrane</keyword>
<feature type="transmembrane region" description="Helical" evidence="6">
    <location>
        <begin position="166"/>
        <end position="192"/>
    </location>
</feature>
<evidence type="ECO:0000313" key="9">
    <source>
        <dbReference type="Proteomes" id="UP000555193"/>
    </source>
</evidence>
<feature type="transmembrane region" description="Helical" evidence="6">
    <location>
        <begin position="412"/>
        <end position="434"/>
    </location>
</feature>
<evidence type="ECO:0000313" key="10">
    <source>
        <dbReference type="Proteomes" id="UP000583639"/>
    </source>
</evidence>
<dbReference type="GO" id="GO:0005886">
    <property type="term" value="C:plasma membrane"/>
    <property type="evidence" value="ECO:0007669"/>
    <property type="project" value="UniProtKB-SubCell"/>
</dbReference>
<dbReference type="PANTHER" id="PTHR30250">
    <property type="entry name" value="PST FAMILY PREDICTED COLANIC ACID TRANSPORTER"/>
    <property type="match status" value="1"/>
</dbReference>
<feature type="transmembrane region" description="Helical" evidence="6">
    <location>
        <begin position="320"/>
        <end position="342"/>
    </location>
</feature>